<reference evidence="1 2" key="1">
    <citation type="submission" date="2019-09" db="EMBL/GenBank/DDBJ databases">
        <title>Draft genome of the ectomycorrhizal ascomycete Sphaerosporella brunnea.</title>
        <authorList>
            <consortium name="DOE Joint Genome Institute"/>
            <person name="Benucci G.M."/>
            <person name="Marozzi G."/>
            <person name="Antonielli L."/>
            <person name="Sanchez S."/>
            <person name="Marco P."/>
            <person name="Wang X."/>
            <person name="Falini L.B."/>
            <person name="Barry K."/>
            <person name="Haridas S."/>
            <person name="Lipzen A."/>
            <person name="Labutti K."/>
            <person name="Grigoriev I.V."/>
            <person name="Murat C."/>
            <person name="Martin F."/>
            <person name="Albertini E."/>
            <person name="Donnini D."/>
            <person name="Bonito G."/>
        </authorList>
    </citation>
    <scope>NUCLEOTIDE SEQUENCE [LARGE SCALE GENOMIC DNA]</scope>
    <source>
        <strain evidence="1 2">Sb_GMNB300</strain>
    </source>
</reference>
<dbReference type="AlphaFoldDB" id="A0A5J5EX96"/>
<dbReference type="PANTHER" id="PTHR35309">
    <property type="match status" value="1"/>
</dbReference>
<dbReference type="Proteomes" id="UP000326924">
    <property type="component" value="Unassembled WGS sequence"/>
</dbReference>
<sequence>MTSLVVPHITPPSPSSLLLFPPILPTISTMALFHEPLRFLSSLLTRKNHRDHFAPHPGVPFEGYYTRILTSTGGTIVMILSSVFGAEEKAHLVHFSYHPSPSSSSEPLMMERFPQMTDIPGHLFHGGGVQEFSRVAKGDGVEGTMRVCRDEVRYRLEFPQEQVEVEVDLSSRRTWREGDEISTPEGALAELSSLLPLHWDVFSVCSRATFSLRRGALVETGEGWAHVEKNWGKEFPSGWTWLQGFSHDGRRCFSFAGGKILGLRAFLGGYRSERVCWDWHPLTGAVLLGGFGAMTEEVDSKMGRARFVVPAGWGRKVEVLVQASAEHEGWVGMRCPLREGHGNTFAYETFDGKVTVRALQRGWWWWFGGWKVVEETVFEHAAVEFGGDYSFKVRR</sequence>
<keyword evidence="2" id="KW-1185">Reference proteome</keyword>
<proteinExistence type="predicted"/>
<dbReference type="GO" id="GO:0009976">
    <property type="term" value="F:tocopherol cyclase activity"/>
    <property type="evidence" value="ECO:0007669"/>
    <property type="project" value="InterPro"/>
</dbReference>
<evidence type="ECO:0000313" key="1">
    <source>
        <dbReference type="EMBL" id="KAA8906700.1"/>
    </source>
</evidence>
<dbReference type="OrthoDB" id="5421239at2759"/>
<dbReference type="EMBL" id="VXIS01000086">
    <property type="protein sequence ID" value="KAA8906700.1"/>
    <property type="molecule type" value="Genomic_DNA"/>
</dbReference>
<evidence type="ECO:0008006" key="3">
    <source>
        <dbReference type="Google" id="ProtNLM"/>
    </source>
</evidence>
<organism evidence="1 2">
    <name type="scientific">Sphaerosporella brunnea</name>
    <dbReference type="NCBI Taxonomy" id="1250544"/>
    <lineage>
        <taxon>Eukaryota</taxon>
        <taxon>Fungi</taxon>
        <taxon>Dikarya</taxon>
        <taxon>Ascomycota</taxon>
        <taxon>Pezizomycotina</taxon>
        <taxon>Pezizomycetes</taxon>
        <taxon>Pezizales</taxon>
        <taxon>Pyronemataceae</taxon>
        <taxon>Sphaerosporella</taxon>
    </lineage>
</organism>
<protein>
    <recommendedName>
        <fullName evidence="3">Tocopherol cyclase-domain-containing protein</fullName>
    </recommendedName>
</protein>
<comment type="caution">
    <text evidence="1">The sequence shown here is derived from an EMBL/GenBank/DDBJ whole genome shotgun (WGS) entry which is preliminary data.</text>
</comment>
<dbReference type="Pfam" id="PF14249">
    <property type="entry name" value="Tocopherol_cycl"/>
    <property type="match status" value="1"/>
</dbReference>
<dbReference type="InParanoid" id="A0A5J5EX96"/>
<dbReference type="InterPro" id="IPR025893">
    <property type="entry name" value="Tocopherol_cyclase"/>
</dbReference>
<name>A0A5J5EX96_9PEZI</name>
<evidence type="ECO:0000313" key="2">
    <source>
        <dbReference type="Proteomes" id="UP000326924"/>
    </source>
</evidence>
<accession>A0A5J5EX96</accession>
<gene>
    <name evidence="1" type="ORF">FN846DRAFT_709644</name>
</gene>
<dbReference type="PANTHER" id="PTHR35309:SF4">
    <property type="entry name" value="TOCOPHEROL CYCLASE"/>
    <property type="match status" value="1"/>
</dbReference>